<dbReference type="SUPFAM" id="SSF51735">
    <property type="entry name" value="NAD(P)-binding Rossmann-fold domains"/>
    <property type="match status" value="1"/>
</dbReference>
<keyword evidence="2" id="KW-0560">Oxidoreductase</keyword>
<evidence type="ECO:0000256" key="2">
    <source>
        <dbReference type="ARBA" id="ARBA00023002"/>
    </source>
</evidence>
<name>K2PLA5_9HYPH</name>
<accession>K2PLA5</accession>
<dbReference type="Gene3D" id="3.40.50.720">
    <property type="entry name" value="NAD(P)-binding Rossmann-like Domain"/>
    <property type="match status" value="1"/>
</dbReference>
<dbReference type="Pfam" id="PF00106">
    <property type="entry name" value="adh_short"/>
    <property type="match status" value="1"/>
</dbReference>
<dbReference type="PANTHER" id="PTHR43639">
    <property type="entry name" value="OXIDOREDUCTASE, SHORT-CHAIN DEHYDROGENASE/REDUCTASE FAMILY (AFU_ORTHOLOGUE AFUA_5G02870)"/>
    <property type="match status" value="1"/>
</dbReference>
<dbReference type="InterPro" id="IPR002347">
    <property type="entry name" value="SDR_fam"/>
</dbReference>
<dbReference type="GO" id="GO:0016491">
    <property type="term" value="F:oxidoreductase activity"/>
    <property type="evidence" value="ECO:0007669"/>
    <property type="project" value="UniProtKB-KW"/>
</dbReference>
<dbReference type="InterPro" id="IPR036291">
    <property type="entry name" value="NAD(P)-bd_dom_sf"/>
</dbReference>
<dbReference type="PATRIC" id="fig|1156935.5.peg.164"/>
<dbReference type="OrthoDB" id="9803333at2"/>
<dbReference type="STRING" id="1156935.QWE_00835"/>
<comment type="similarity">
    <text evidence="1">Belongs to the short-chain dehydrogenases/reductases (SDR) family.</text>
</comment>
<reference evidence="3 4" key="1">
    <citation type="journal article" date="2012" name="J. Bacteriol.">
        <title>Draft Genome Sequence of Agrobacterium albertimagni Strain AOL15.</title>
        <authorList>
            <person name="Trimble W.L."/>
            <person name="Phung le T."/>
            <person name="Meyer F."/>
            <person name="Gilbert J.A."/>
            <person name="Silver S."/>
        </authorList>
    </citation>
    <scope>NUCLEOTIDE SEQUENCE [LARGE SCALE GENOMIC DNA]</scope>
    <source>
        <strain evidence="3 4">AOL15</strain>
    </source>
</reference>
<sequence>MTTRIALVIGACSGLGYSSVMSFAKSGVHIIGTYRSQAEFPEEIVREVEWLGGRAVMLKLDARQPDLQSFVLDIVEALETNFGASKLDNVIINTGTVFEPSVTRKLDHWQFYVTHVRLPHLLTEAIGDLLRDTCEVVLISSIDRRGSGKITSSHGQAIPAGFRAFPPSVAEV</sequence>
<dbReference type="EMBL" id="ALJF01000001">
    <property type="protein sequence ID" value="EKF61703.1"/>
    <property type="molecule type" value="Genomic_DNA"/>
</dbReference>
<evidence type="ECO:0000256" key="1">
    <source>
        <dbReference type="ARBA" id="ARBA00006484"/>
    </source>
</evidence>
<evidence type="ECO:0000313" key="4">
    <source>
        <dbReference type="Proteomes" id="UP000007123"/>
    </source>
</evidence>
<dbReference type="Proteomes" id="UP000007123">
    <property type="component" value="Unassembled WGS sequence"/>
</dbReference>
<comment type="caution">
    <text evidence="3">The sequence shown here is derived from an EMBL/GenBank/DDBJ whole genome shotgun (WGS) entry which is preliminary data.</text>
</comment>
<dbReference type="eggNOG" id="COG1028">
    <property type="taxonomic scope" value="Bacteria"/>
</dbReference>
<evidence type="ECO:0000313" key="3">
    <source>
        <dbReference type="EMBL" id="EKF61703.1"/>
    </source>
</evidence>
<gene>
    <name evidence="3" type="ORF">QWE_00835</name>
</gene>
<proteinExistence type="inferred from homology"/>
<keyword evidence="4" id="KW-1185">Reference proteome</keyword>
<dbReference type="AlphaFoldDB" id="K2PLA5"/>
<dbReference type="RefSeq" id="WP_006724158.1">
    <property type="nucleotide sequence ID" value="NZ_ALJF01000001.1"/>
</dbReference>
<protein>
    <submittedName>
        <fullName evidence="3">Dehydrogenase/reductase oxidoreductase</fullName>
    </submittedName>
</protein>
<dbReference type="PANTHER" id="PTHR43639:SF1">
    <property type="entry name" value="SHORT-CHAIN DEHYDROGENASE_REDUCTASE FAMILY PROTEIN"/>
    <property type="match status" value="1"/>
</dbReference>
<organism evidence="3 4">
    <name type="scientific">Agrobacterium albertimagni AOL15</name>
    <dbReference type="NCBI Taxonomy" id="1156935"/>
    <lineage>
        <taxon>Bacteria</taxon>
        <taxon>Pseudomonadati</taxon>
        <taxon>Pseudomonadota</taxon>
        <taxon>Alphaproteobacteria</taxon>
        <taxon>Hyphomicrobiales</taxon>
        <taxon>Rhizobiaceae</taxon>
        <taxon>Rhizobium/Agrobacterium group</taxon>
        <taxon>Agrobacterium</taxon>
    </lineage>
</organism>